<protein>
    <submittedName>
        <fullName evidence="1">Membrane-fusion protein</fullName>
    </submittedName>
</protein>
<dbReference type="AlphaFoldDB" id="F2F0S8"/>
<dbReference type="eggNOG" id="ENOG50333XR">
    <property type="taxonomic scope" value="Bacteria"/>
</dbReference>
<dbReference type="KEGG" id="siv:SSIL_1899"/>
<keyword evidence="2" id="KW-1185">Reference proteome</keyword>
<organism evidence="1 2">
    <name type="scientific">Solibacillus silvestris (strain StLB046)</name>
    <name type="common">Bacillus silvestris</name>
    <dbReference type="NCBI Taxonomy" id="1002809"/>
    <lineage>
        <taxon>Bacteria</taxon>
        <taxon>Bacillati</taxon>
        <taxon>Bacillota</taxon>
        <taxon>Bacilli</taxon>
        <taxon>Bacillales</taxon>
        <taxon>Caryophanaceae</taxon>
        <taxon>Solibacillus</taxon>
    </lineage>
</organism>
<gene>
    <name evidence="1" type="ordered locus">SSIL_1899</name>
</gene>
<sequence length="78" mass="9192">MVERPWNRRGIVDITYNNNHSYDVTVRIDIPSEQLNGNGKEDLVKVRISPSCDSEKINKQICKHEFKLEILEYKHISH</sequence>
<name>F2F0S8_SOLSS</name>
<dbReference type="EMBL" id="AP012157">
    <property type="protein sequence ID" value="BAK16322.1"/>
    <property type="molecule type" value="Genomic_DNA"/>
</dbReference>
<proteinExistence type="predicted"/>
<dbReference type="Proteomes" id="UP000006691">
    <property type="component" value="Chromosome"/>
</dbReference>
<reference evidence="2" key="1">
    <citation type="submission" date="2011-04" db="EMBL/GenBank/DDBJ databases">
        <title>Genome sequence of Solibacillus silvestris StLB046.</title>
        <authorList>
            <person name="Morohoshi T."/>
            <person name="Someya N."/>
            <person name="Ikeda T."/>
        </authorList>
    </citation>
    <scope>NUCLEOTIDE SEQUENCE [LARGE SCALE GENOMIC DNA]</scope>
    <source>
        <strain evidence="2">StLB046</strain>
    </source>
</reference>
<evidence type="ECO:0000313" key="2">
    <source>
        <dbReference type="Proteomes" id="UP000006691"/>
    </source>
</evidence>
<dbReference type="HOGENOM" id="CLU_2620161_0_0_9"/>
<reference evidence="1 2" key="2">
    <citation type="journal article" date="2012" name="J. Biosci. Bioeng.">
        <title>Complete genome sequence and characterization of the N-acylhomoserine lactone-degrading gene of the potato leaf-associated Solibacillus silvestris.</title>
        <authorList>
            <person name="Morohoshi T."/>
            <person name="Tominaga Y."/>
            <person name="Someya N."/>
            <person name="Ikeda T."/>
        </authorList>
    </citation>
    <scope>NUCLEOTIDE SEQUENCE [LARGE SCALE GENOMIC DNA]</scope>
    <source>
        <strain evidence="1 2">StLB046</strain>
    </source>
</reference>
<accession>F2F0S8</accession>
<evidence type="ECO:0000313" key="1">
    <source>
        <dbReference type="EMBL" id="BAK16322.1"/>
    </source>
</evidence>